<keyword evidence="7" id="KW-0723">Serine/threonine-protein kinase</keyword>
<feature type="region of interest" description="Disordered" evidence="21">
    <location>
        <begin position="415"/>
        <end position="439"/>
    </location>
</feature>
<dbReference type="FunFam" id="1.10.510.10:FF:000307">
    <property type="entry name" value="Serine/threonine-protein kinase RIO2"/>
    <property type="match status" value="1"/>
</dbReference>
<dbReference type="EC" id="2.7.11.1" evidence="4"/>
<comment type="catalytic activity">
    <reaction evidence="16">
        <text>L-seryl-[protein] + ATP = O-phospho-L-seryl-[protein] + ADP + H(+)</text>
        <dbReference type="Rhea" id="RHEA:17989"/>
        <dbReference type="Rhea" id="RHEA-COMP:9863"/>
        <dbReference type="Rhea" id="RHEA-COMP:11604"/>
        <dbReference type="ChEBI" id="CHEBI:15378"/>
        <dbReference type="ChEBI" id="CHEBI:29999"/>
        <dbReference type="ChEBI" id="CHEBI:30616"/>
        <dbReference type="ChEBI" id="CHEBI:83421"/>
        <dbReference type="ChEBI" id="CHEBI:456216"/>
        <dbReference type="EC" id="2.7.11.1"/>
    </reaction>
</comment>
<dbReference type="SMART" id="SM00090">
    <property type="entry name" value="RIO"/>
    <property type="match status" value="1"/>
</dbReference>
<dbReference type="SUPFAM" id="SSF56112">
    <property type="entry name" value="Protein kinase-like (PK-like)"/>
    <property type="match status" value="1"/>
</dbReference>
<keyword evidence="8" id="KW-0597">Phosphoprotein</keyword>
<keyword evidence="5" id="KW-0963">Cytoplasm</keyword>
<dbReference type="GO" id="GO:0005524">
    <property type="term" value="F:ATP binding"/>
    <property type="evidence" value="ECO:0007669"/>
    <property type="project" value="UniProtKB-KW"/>
</dbReference>
<feature type="compositionally biased region" description="Acidic residues" evidence="21">
    <location>
        <begin position="429"/>
        <end position="439"/>
    </location>
</feature>
<keyword evidence="9" id="KW-0808">Transferase</keyword>
<dbReference type="GO" id="GO:0042254">
    <property type="term" value="P:ribosome biogenesis"/>
    <property type="evidence" value="ECO:0007669"/>
    <property type="project" value="UniProtKB-KW"/>
</dbReference>
<feature type="compositionally biased region" description="Basic residues" evidence="21">
    <location>
        <begin position="501"/>
        <end position="519"/>
    </location>
</feature>
<dbReference type="PROSITE" id="PS01245">
    <property type="entry name" value="RIO1"/>
    <property type="match status" value="1"/>
</dbReference>
<evidence type="ECO:0000256" key="21">
    <source>
        <dbReference type="SAM" id="MobiDB-lite"/>
    </source>
</evidence>
<evidence type="ECO:0000256" key="15">
    <source>
        <dbReference type="ARBA" id="ARBA00047899"/>
    </source>
</evidence>
<dbReference type="InterPro" id="IPR018935">
    <property type="entry name" value="RIO_kinase_CS"/>
</dbReference>
<evidence type="ECO:0000256" key="14">
    <source>
        <dbReference type="ARBA" id="ARBA00022842"/>
    </source>
</evidence>
<evidence type="ECO:0000256" key="9">
    <source>
        <dbReference type="ARBA" id="ARBA00022679"/>
    </source>
</evidence>
<keyword evidence="14" id="KW-0460">Magnesium</keyword>
<dbReference type="Proteomes" id="UP001634394">
    <property type="component" value="Unassembled WGS sequence"/>
</dbReference>
<dbReference type="FunFam" id="1.10.10.10:FF:000053">
    <property type="entry name" value="Serine/threonine-protein kinase RIO2"/>
    <property type="match status" value="1"/>
</dbReference>
<evidence type="ECO:0000259" key="22">
    <source>
        <dbReference type="SMART" id="SM00090"/>
    </source>
</evidence>
<dbReference type="CDD" id="cd05144">
    <property type="entry name" value="RIO2_C"/>
    <property type="match status" value="1"/>
</dbReference>
<evidence type="ECO:0000256" key="19">
    <source>
        <dbReference type="ARBA" id="ARBA00068837"/>
    </source>
</evidence>
<dbReference type="InterPro" id="IPR000687">
    <property type="entry name" value="RIO_kinase"/>
</dbReference>
<dbReference type="PANTHER" id="PTHR45852:SF1">
    <property type="entry name" value="SERINE_THREONINE-PROTEIN KINASE RIO2"/>
    <property type="match status" value="1"/>
</dbReference>
<comment type="cofactor">
    <cofactor evidence="1">
        <name>Mg(2+)</name>
        <dbReference type="ChEBI" id="CHEBI:18420"/>
    </cofactor>
</comment>
<reference evidence="23 24" key="1">
    <citation type="submission" date="2024-11" db="EMBL/GenBank/DDBJ databases">
        <title>Chromosome-level genome assembly of the freshwater bivalve Anodonta woodiana.</title>
        <authorList>
            <person name="Chen X."/>
        </authorList>
    </citation>
    <scope>NUCLEOTIDE SEQUENCE [LARGE SCALE GENOMIC DNA]</scope>
    <source>
        <strain evidence="23">MN2024</strain>
        <tissue evidence="23">Gills</tissue>
    </source>
</reference>
<evidence type="ECO:0000256" key="8">
    <source>
        <dbReference type="ARBA" id="ARBA00022553"/>
    </source>
</evidence>
<keyword evidence="12" id="KW-0418">Kinase</keyword>
<dbReference type="InterPro" id="IPR030484">
    <property type="entry name" value="Rio2"/>
</dbReference>
<evidence type="ECO:0000256" key="11">
    <source>
        <dbReference type="ARBA" id="ARBA00022741"/>
    </source>
</evidence>
<comment type="catalytic activity">
    <reaction evidence="15">
        <text>L-threonyl-[protein] + ATP = O-phospho-L-threonyl-[protein] + ADP + H(+)</text>
        <dbReference type="Rhea" id="RHEA:46608"/>
        <dbReference type="Rhea" id="RHEA-COMP:11060"/>
        <dbReference type="Rhea" id="RHEA-COMP:11605"/>
        <dbReference type="ChEBI" id="CHEBI:15378"/>
        <dbReference type="ChEBI" id="CHEBI:30013"/>
        <dbReference type="ChEBI" id="CHEBI:30616"/>
        <dbReference type="ChEBI" id="CHEBI:61977"/>
        <dbReference type="ChEBI" id="CHEBI:456216"/>
        <dbReference type="EC" id="2.7.11.1"/>
    </reaction>
</comment>
<feature type="domain" description="RIO kinase" evidence="22">
    <location>
        <begin position="67"/>
        <end position="290"/>
    </location>
</feature>
<protein>
    <recommendedName>
        <fullName evidence="18">Serine/threonine-protein kinase RIO2</fullName>
        <ecNumber evidence="4">2.7.11.1</ecNumber>
    </recommendedName>
    <alternativeName>
        <fullName evidence="20">RIO kinase 2</fullName>
    </alternativeName>
    <alternativeName>
        <fullName evidence="19">Serine/threonine-protein kinase rio2</fullName>
    </alternativeName>
</protein>
<evidence type="ECO:0000256" key="3">
    <source>
        <dbReference type="ARBA" id="ARBA00009196"/>
    </source>
</evidence>
<name>A0ABD3VZX0_SINWO</name>
<keyword evidence="10" id="KW-0479">Metal-binding</keyword>
<accession>A0ABD3VZX0</accession>
<dbReference type="InterPro" id="IPR011009">
    <property type="entry name" value="Kinase-like_dom_sf"/>
</dbReference>
<feature type="compositionally biased region" description="Basic and acidic residues" evidence="21">
    <location>
        <begin position="344"/>
        <end position="355"/>
    </location>
</feature>
<evidence type="ECO:0000256" key="5">
    <source>
        <dbReference type="ARBA" id="ARBA00022490"/>
    </source>
</evidence>
<dbReference type="SUPFAM" id="SSF46785">
    <property type="entry name" value="Winged helix' DNA-binding domain"/>
    <property type="match status" value="1"/>
</dbReference>
<evidence type="ECO:0000256" key="10">
    <source>
        <dbReference type="ARBA" id="ARBA00022723"/>
    </source>
</evidence>
<proteinExistence type="inferred from homology"/>
<comment type="similarity">
    <text evidence="3">Belongs to the protein kinase superfamily. RIO-type Ser/Thr kinase family.</text>
</comment>
<evidence type="ECO:0000256" key="1">
    <source>
        <dbReference type="ARBA" id="ARBA00001946"/>
    </source>
</evidence>
<dbReference type="Gene3D" id="1.10.10.10">
    <property type="entry name" value="Winged helix-like DNA-binding domain superfamily/Winged helix DNA-binding domain"/>
    <property type="match status" value="1"/>
</dbReference>
<evidence type="ECO:0000313" key="24">
    <source>
        <dbReference type="Proteomes" id="UP001634394"/>
    </source>
</evidence>
<feature type="compositionally biased region" description="Basic and acidic residues" evidence="21">
    <location>
        <begin position="415"/>
        <end position="428"/>
    </location>
</feature>
<dbReference type="FunFam" id="3.30.200.20:FF:000052">
    <property type="entry name" value="Serine/threonine-protein kinase RIO2"/>
    <property type="match status" value="1"/>
</dbReference>
<dbReference type="Gene3D" id="3.30.200.20">
    <property type="entry name" value="Phosphorylase Kinase, domain 1"/>
    <property type="match status" value="1"/>
</dbReference>
<dbReference type="AlphaFoldDB" id="A0ABD3VZX0"/>
<evidence type="ECO:0000256" key="16">
    <source>
        <dbReference type="ARBA" id="ARBA00048679"/>
    </source>
</evidence>
<evidence type="ECO:0000256" key="7">
    <source>
        <dbReference type="ARBA" id="ARBA00022527"/>
    </source>
</evidence>
<gene>
    <name evidence="23" type="ORF">ACJMK2_044370</name>
</gene>
<dbReference type="EMBL" id="JBJQND010000009">
    <property type="protein sequence ID" value="KAL3867147.1"/>
    <property type="molecule type" value="Genomic_DNA"/>
</dbReference>
<evidence type="ECO:0000256" key="2">
    <source>
        <dbReference type="ARBA" id="ARBA00004496"/>
    </source>
</evidence>
<comment type="caution">
    <text evidence="23">The sequence shown here is derived from an EMBL/GenBank/DDBJ whole genome shotgun (WGS) entry which is preliminary data.</text>
</comment>
<dbReference type="Pfam" id="PF01163">
    <property type="entry name" value="RIO1"/>
    <property type="match status" value="1"/>
</dbReference>
<dbReference type="InterPro" id="IPR036388">
    <property type="entry name" value="WH-like_DNA-bd_sf"/>
</dbReference>
<keyword evidence="13" id="KW-0067">ATP-binding</keyword>
<comment type="subunit">
    <text evidence="17">Associated with late 40S pre-ribosomal particles. Interacts with PLK1 (via its N-terminus).</text>
</comment>
<evidence type="ECO:0000256" key="17">
    <source>
        <dbReference type="ARBA" id="ARBA00064676"/>
    </source>
</evidence>
<evidence type="ECO:0000256" key="18">
    <source>
        <dbReference type="ARBA" id="ARBA00068353"/>
    </source>
</evidence>
<comment type="subcellular location">
    <subcellularLocation>
        <location evidence="2">Cytoplasm</location>
    </subcellularLocation>
</comment>
<dbReference type="InterPro" id="IPR036390">
    <property type="entry name" value="WH_DNA-bd_sf"/>
</dbReference>
<dbReference type="Gene3D" id="1.10.510.10">
    <property type="entry name" value="Transferase(Phosphotransferase) domain 1"/>
    <property type="match status" value="1"/>
</dbReference>
<dbReference type="GO" id="GO:0046872">
    <property type="term" value="F:metal ion binding"/>
    <property type="evidence" value="ECO:0007669"/>
    <property type="project" value="UniProtKB-KW"/>
</dbReference>
<evidence type="ECO:0000256" key="20">
    <source>
        <dbReference type="ARBA" id="ARBA00076005"/>
    </source>
</evidence>
<feature type="region of interest" description="Disordered" evidence="21">
    <location>
        <begin position="323"/>
        <end position="361"/>
    </location>
</feature>
<feature type="region of interest" description="Disordered" evidence="21">
    <location>
        <begin position="501"/>
        <end position="532"/>
    </location>
</feature>
<evidence type="ECO:0000256" key="4">
    <source>
        <dbReference type="ARBA" id="ARBA00012513"/>
    </source>
</evidence>
<dbReference type="GO" id="GO:0004674">
    <property type="term" value="F:protein serine/threonine kinase activity"/>
    <property type="evidence" value="ECO:0007669"/>
    <property type="project" value="UniProtKB-KW"/>
</dbReference>
<keyword evidence="11" id="KW-0547">Nucleotide-binding</keyword>
<dbReference type="InterPro" id="IPR018934">
    <property type="entry name" value="RIO_dom"/>
</dbReference>
<evidence type="ECO:0000313" key="23">
    <source>
        <dbReference type="EMBL" id="KAL3867147.1"/>
    </source>
</evidence>
<dbReference type="InterPro" id="IPR015285">
    <property type="entry name" value="RIO2_wHTH_N"/>
</dbReference>
<evidence type="ECO:0000256" key="13">
    <source>
        <dbReference type="ARBA" id="ARBA00022840"/>
    </source>
</evidence>
<evidence type="ECO:0000256" key="12">
    <source>
        <dbReference type="ARBA" id="ARBA00022777"/>
    </source>
</evidence>
<dbReference type="PANTHER" id="PTHR45852">
    <property type="entry name" value="SER/THR-PROTEIN KINASE RIO2"/>
    <property type="match status" value="1"/>
</dbReference>
<sequence>MGKLNVAILRYLTKEDFRVLTAVEMGMKNHEIVPVALIASIAHLHAGGCHKILRELSKHRLVAYEHGARRVYGYRLSNAGYDYLALKALTSRDVVQSVGNQIGVGKESDVYIVADEEEKQYVLKLHRLGRTSFRQLKNKRDYHKHRHNISWLYLSRLAAMKEFAYMKALYDRGFPVPKPIDFNRHAVVMELLSGHPMCQVREVNDPATLYSECMELIVRLGNCGLIHGDFNEFNLMLDIEDHVTMIDFPQMVSTSHFNAEWYFNRDVQCIRDFFAKKFHYESELYPKFTDIRRENDLDVEIAASGFTRDMANSFEEATEELNLLKGPNEEGSGNKEADSEDEDEAKKEAEERGTDSESELALGSTLNSIQLNDPHELCGSGAEVVVNEGNELGNEFDLMPSISSDVNYGKLKEDSVTADKFDSKHEETVESDSGEVYSSDDDIENLQETNKEFQPFRNQESLAHVNQHLLRTGRTRTSDSMTSFSGRSTMSTMDPQLVKEKVKHQMKKKHEKLHARRVRKSGEAALQTKAKRENLSEIKQSMSAFWF</sequence>
<evidence type="ECO:0000256" key="6">
    <source>
        <dbReference type="ARBA" id="ARBA00022517"/>
    </source>
</evidence>
<keyword evidence="24" id="KW-1185">Reference proteome</keyword>
<dbReference type="Pfam" id="PF09202">
    <property type="entry name" value="Rio2_N"/>
    <property type="match status" value="1"/>
</dbReference>
<keyword evidence="6" id="KW-0690">Ribosome biogenesis</keyword>
<dbReference type="GO" id="GO:0005737">
    <property type="term" value="C:cytoplasm"/>
    <property type="evidence" value="ECO:0007669"/>
    <property type="project" value="UniProtKB-SubCell"/>
</dbReference>
<organism evidence="23 24">
    <name type="scientific">Sinanodonta woodiana</name>
    <name type="common">Chinese pond mussel</name>
    <name type="synonym">Anodonta woodiana</name>
    <dbReference type="NCBI Taxonomy" id="1069815"/>
    <lineage>
        <taxon>Eukaryota</taxon>
        <taxon>Metazoa</taxon>
        <taxon>Spiralia</taxon>
        <taxon>Lophotrochozoa</taxon>
        <taxon>Mollusca</taxon>
        <taxon>Bivalvia</taxon>
        <taxon>Autobranchia</taxon>
        <taxon>Heteroconchia</taxon>
        <taxon>Palaeoheterodonta</taxon>
        <taxon>Unionida</taxon>
        <taxon>Unionoidea</taxon>
        <taxon>Unionidae</taxon>
        <taxon>Unioninae</taxon>
        <taxon>Sinanodonta</taxon>
    </lineage>
</organism>